<organism evidence="2 3">
    <name type="scientific">Neptuniibacter pectenicola</name>
    <dbReference type="NCBI Taxonomy" id="1806669"/>
    <lineage>
        <taxon>Bacteria</taxon>
        <taxon>Pseudomonadati</taxon>
        <taxon>Pseudomonadota</taxon>
        <taxon>Gammaproteobacteria</taxon>
        <taxon>Oceanospirillales</taxon>
        <taxon>Oceanospirillaceae</taxon>
        <taxon>Neptuniibacter</taxon>
    </lineage>
</organism>
<feature type="signal peptide" evidence="1">
    <location>
        <begin position="1"/>
        <end position="20"/>
    </location>
</feature>
<reference evidence="2 3" key="1">
    <citation type="submission" date="2024-03" db="EMBL/GenBank/DDBJ databases">
        <title>Community enrichment and isolation of bacterial strains for fucoidan degradation.</title>
        <authorList>
            <person name="Sichert A."/>
        </authorList>
    </citation>
    <scope>NUCLEOTIDE SEQUENCE [LARGE SCALE GENOMIC DNA]</scope>
    <source>
        <strain evidence="2 3">AS76</strain>
    </source>
</reference>
<evidence type="ECO:0000256" key="1">
    <source>
        <dbReference type="SAM" id="SignalP"/>
    </source>
</evidence>
<keyword evidence="1" id="KW-0732">Signal</keyword>
<feature type="chain" id="PRO_5046749136" evidence="1">
    <location>
        <begin position="21"/>
        <end position="111"/>
    </location>
</feature>
<gene>
    <name evidence="2" type="ORF">WNY58_14110</name>
</gene>
<proteinExistence type="predicted"/>
<sequence length="111" mass="11568">MNIKIGIGCFSALIFSLSAAADSGAVSTEYKGGFYDMAGYLNKTAVVGAVQSRQEPRVIKGGPFDMNGYLNLAAAATSSTLSHNNPTQAGSVNLHANPNLLFVPSTSSRRL</sequence>
<dbReference type="EMBL" id="JBBMRA010000015">
    <property type="protein sequence ID" value="MEM5537520.1"/>
    <property type="molecule type" value="Genomic_DNA"/>
</dbReference>
<name>A0ABU9TUY2_9GAMM</name>
<dbReference type="RefSeq" id="WP_342854848.1">
    <property type="nucleotide sequence ID" value="NZ_JBBMRA010000015.1"/>
</dbReference>
<evidence type="ECO:0000313" key="3">
    <source>
        <dbReference type="Proteomes" id="UP001449225"/>
    </source>
</evidence>
<accession>A0ABU9TUY2</accession>
<protein>
    <submittedName>
        <fullName evidence="2">Uncharacterized protein</fullName>
    </submittedName>
</protein>
<comment type="caution">
    <text evidence="2">The sequence shown here is derived from an EMBL/GenBank/DDBJ whole genome shotgun (WGS) entry which is preliminary data.</text>
</comment>
<dbReference type="Proteomes" id="UP001449225">
    <property type="component" value="Unassembled WGS sequence"/>
</dbReference>
<evidence type="ECO:0000313" key="2">
    <source>
        <dbReference type="EMBL" id="MEM5537520.1"/>
    </source>
</evidence>
<keyword evidence="3" id="KW-1185">Reference proteome</keyword>